<evidence type="ECO:0000256" key="5">
    <source>
        <dbReference type="SAM" id="Phobius"/>
    </source>
</evidence>
<evidence type="ECO:0000256" key="3">
    <source>
        <dbReference type="ARBA" id="ARBA00022989"/>
    </source>
</evidence>
<evidence type="ECO:0000256" key="1">
    <source>
        <dbReference type="ARBA" id="ARBA00004370"/>
    </source>
</evidence>
<dbReference type="Pfam" id="PF04116">
    <property type="entry name" value="FA_hydroxylase"/>
    <property type="match status" value="1"/>
</dbReference>
<keyword evidence="4 5" id="KW-0472">Membrane</keyword>
<feature type="transmembrane region" description="Helical" evidence="5">
    <location>
        <begin position="183"/>
        <end position="203"/>
    </location>
</feature>
<accession>A0ABW8IXL8</accession>
<dbReference type="InterPro" id="IPR006694">
    <property type="entry name" value="Fatty_acid_hydroxylase"/>
</dbReference>
<dbReference type="RefSeq" id="WP_284400353.1">
    <property type="nucleotide sequence ID" value="NZ_BSNQ01000009.1"/>
</dbReference>
<protein>
    <submittedName>
        <fullName evidence="7">Sterol desaturase family protein</fullName>
    </submittedName>
</protein>
<organism evidence="7 8">
    <name type="scientific">Dyella lipolytica</name>
    <dbReference type="NCBI Taxonomy" id="1867835"/>
    <lineage>
        <taxon>Bacteria</taxon>
        <taxon>Pseudomonadati</taxon>
        <taxon>Pseudomonadota</taxon>
        <taxon>Gammaproteobacteria</taxon>
        <taxon>Lysobacterales</taxon>
        <taxon>Rhodanobacteraceae</taxon>
        <taxon>Dyella</taxon>
    </lineage>
</organism>
<feature type="transmembrane region" description="Helical" evidence="5">
    <location>
        <begin position="141"/>
        <end position="162"/>
    </location>
</feature>
<feature type="transmembrane region" description="Helical" evidence="5">
    <location>
        <begin position="109"/>
        <end position="129"/>
    </location>
</feature>
<comment type="caution">
    <text evidence="7">The sequence shown here is derived from an EMBL/GenBank/DDBJ whole genome shotgun (WGS) entry which is preliminary data.</text>
</comment>
<name>A0ABW8IXL8_9GAMM</name>
<reference evidence="7 8" key="1">
    <citation type="submission" date="2020-10" db="EMBL/GenBank/DDBJ databases">
        <title>Phylogeny of dyella-like bacteria.</title>
        <authorList>
            <person name="Fu J."/>
        </authorList>
    </citation>
    <scope>NUCLEOTIDE SEQUENCE [LARGE SCALE GENOMIC DNA]</scope>
    <source>
        <strain evidence="7 8">DHOB07</strain>
    </source>
</reference>
<keyword evidence="3 5" id="KW-1133">Transmembrane helix</keyword>
<evidence type="ECO:0000313" key="7">
    <source>
        <dbReference type="EMBL" id="MFK2873631.1"/>
    </source>
</evidence>
<keyword evidence="8" id="KW-1185">Reference proteome</keyword>
<evidence type="ECO:0000313" key="8">
    <source>
        <dbReference type="Proteomes" id="UP001620405"/>
    </source>
</evidence>
<feature type="transmembrane region" description="Helical" evidence="5">
    <location>
        <begin position="83"/>
        <end position="102"/>
    </location>
</feature>
<evidence type="ECO:0000256" key="4">
    <source>
        <dbReference type="ARBA" id="ARBA00023136"/>
    </source>
</evidence>
<sequence length="401" mass="45523">MSDAPKPDLFEKIIDRTIKSPVEETRDLLHRDGELKPGQGAVSSVISLALGFLCLLAVLAFHFPQYLTTPDLRHKYSVDVLRQLLLVGLLVAGGMSLGNIILGRRRQISIVAFAFVLLATALGGSRVPVGNFPDHTPYIGLDWFILDLLSSTLIFVVIEKLFPLYRGQAIFRKEWQTDLKHFAVNHFIVGLALLTVNFLLHHLFGRFLSSTFQQYVQHIPFLLQLPLCILVADLAQYWTHRAYHEVPFLWRFHSVHHSVKTMDWLAGSRQHMLELIATRVCVLAPLYVLGFSEGVMNAYIIVVGFQAVFNHANVHLPWGPLKYLVVTPNFHHWHHASDDEAIDRNYAAHYAFLDYLFGTAVTSKNKFPERYGVVGDYMPDGFVRQQLFPFRGATKPIPADE</sequence>
<feature type="domain" description="Fatty acid hydroxylase" evidence="6">
    <location>
        <begin position="226"/>
        <end position="359"/>
    </location>
</feature>
<keyword evidence="2 5" id="KW-0812">Transmembrane</keyword>
<gene>
    <name evidence="7" type="ORF">ISP13_08805</name>
</gene>
<dbReference type="InterPro" id="IPR050307">
    <property type="entry name" value="Sterol_Desaturase_Related"/>
</dbReference>
<dbReference type="EMBL" id="JADIKG010000012">
    <property type="protein sequence ID" value="MFK2873631.1"/>
    <property type="molecule type" value="Genomic_DNA"/>
</dbReference>
<evidence type="ECO:0000256" key="2">
    <source>
        <dbReference type="ARBA" id="ARBA00022692"/>
    </source>
</evidence>
<feature type="transmembrane region" description="Helical" evidence="5">
    <location>
        <begin position="41"/>
        <end position="63"/>
    </location>
</feature>
<proteinExistence type="predicted"/>
<dbReference type="Proteomes" id="UP001620405">
    <property type="component" value="Unassembled WGS sequence"/>
</dbReference>
<dbReference type="PANTHER" id="PTHR11863">
    <property type="entry name" value="STEROL DESATURASE"/>
    <property type="match status" value="1"/>
</dbReference>
<comment type="subcellular location">
    <subcellularLocation>
        <location evidence="1">Membrane</location>
    </subcellularLocation>
</comment>
<evidence type="ECO:0000259" key="6">
    <source>
        <dbReference type="Pfam" id="PF04116"/>
    </source>
</evidence>